<dbReference type="EMBL" id="KK853417">
    <property type="protein sequence ID" value="KDR07748.1"/>
    <property type="molecule type" value="Genomic_DNA"/>
</dbReference>
<reference evidence="1 2" key="1">
    <citation type="journal article" date="2014" name="Nat. Commun.">
        <title>Molecular traces of alternative social organization in a termite genome.</title>
        <authorList>
            <person name="Terrapon N."/>
            <person name="Li C."/>
            <person name="Robertson H.M."/>
            <person name="Ji L."/>
            <person name="Meng X."/>
            <person name="Booth W."/>
            <person name="Chen Z."/>
            <person name="Childers C.P."/>
            <person name="Glastad K.M."/>
            <person name="Gokhale K."/>
            <person name="Gowin J."/>
            <person name="Gronenberg W."/>
            <person name="Hermansen R.A."/>
            <person name="Hu H."/>
            <person name="Hunt B.G."/>
            <person name="Huylmans A.K."/>
            <person name="Khalil S.M."/>
            <person name="Mitchell R.D."/>
            <person name="Munoz-Torres M.C."/>
            <person name="Mustard J.A."/>
            <person name="Pan H."/>
            <person name="Reese J.T."/>
            <person name="Scharf M.E."/>
            <person name="Sun F."/>
            <person name="Vogel H."/>
            <person name="Xiao J."/>
            <person name="Yang W."/>
            <person name="Yang Z."/>
            <person name="Yang Z."/>
            <person name="Zhou J."/>
            <person name="Zhu J."/>
            <person name="Brent C.S."/>
            <person name="Elsik C.G."/>
            <person name="Goodisman M.A."/>
            <person name="Liberles D.A."/>
            <person name="Roe R.M."/>
            <person name="Vargo E.L."/>
            <person name="Vilcinskas A."/>
            <person name="Wang J."/>
            <person name="Bornberg-Bauer E."/>
            <person name="Korb J."/>
            <person name="Zhang G."/>
            <person name="Liebig J."/>
        </authorList>
    </citation>
    <scope>NUCLEOTIDE SEQUENCE [LARGE SCALE GENOMIC DNA]</scope>
    <source>
        <tissue evidence="1">Whole organism</tissue>
    </source>
</reference>
<dbReference type="AlphaFoldDB" id="A0A067QUC6"/>
<dbReference type="eggNOG" id="ENOG502SEUN">
    <property type="taxonomic scope" value="Eukaryota"/>
</dbReference>
<dbReference type="PANTHER" id="PTHR28653:SF1">
    <property type="entry name" value="ATPASE SWSAP1"/>
    <property type="match status" value="1"/>
</dbReference>
<dbReference type="Gene3D" id="3.40.50.300">
    <property type="entry name" value="P-loop containing nucleotide triphosphate hydrolases"/>
    <property type="match status" value="1"/>
</dbReference>
<dbReference type="InParanoid" id="A0A067QUC6"/>
<gene>
    <name evidence="1" type="ORF">L798_02027</name>
</gene>
<dbReference type="GO" id="GO:0097196">
    <property type="term" value="C:Shu complex"/>
    <property type="evidence" value="ECO:0007669"/>
    <property type="project" value="TreeGrafter"/>
</dbReference>
<protein>
    <recommendedName>
        <fullName evidence="3">DNA repair protein XRCC2</fullName>
    </recommendedName>
</protein>
<dbReference type="OMA" id="SHIRFMY"/>
<evidence type="ECO:0008006" key="3">
    <source>
        <dbReference type="Google" id="ProtNLM"/>
    </source>
</evidence>
<dbReference type="GO" id="GO:0000724">
    <property type="term" value="P:double-strand break repair via homologous recombination"/>
    <property type="evidence" value="ECO:0007669"/>
    <property type="project" value="TreeGrafter"/>
</dbReference>
<keyword evidence="2" id="KW-1185">Reference proteome</keyword>
<dbReference type="OrthoDB" id="67296at2759"/>
<dbReference type="PANTHER" id="PTHR28653">
    <property type="match status" value="1"/>
</dbReference>
<dbReference type="GO" id="GO:0003697">
    <property type="term" value="F:single-stranded DNA binding"/>
    <property type="evidence" value="ECO:0007669"/>
    <property type="project" value="TreeGrafter"/>
</dbReference>
<organism evidence="1 2">
    <name type="scientific">Zootermopsis nevadensis</name>
    <name type="common">Dampwood termite</name>
    <dbReference type="NCBI Taxonomy" id="136037"/>
    <lineage>
        <taxon>Eukaryota</taxon>
        <taxon>Metazoa</taxon>
        <taxon>Ecdysozoa</taxon>
        <taxon>Arthropoda</taxon>
        <taxon>Hexapoda</taxon>
        <taxon>Insecta</taxon>
        <taxon>Pterygota</taxon>
        <taxon>Neoptera</taxon>
        <taxon>Polyneoptera</taxon>
        <taxon>Dictyoptera</taxon>
        <taxon>Blattodea</taxon>
        <taxon>Blattoidea</taxon>
        <taxon>Termitoidae</taxon>
        <taxon>Termopsidae</taxon>
        <taxon>Zootermopsis</taxon>
    </lineage>
</organism>
<dbReference type="Proteomes" id="UP000027135">
    <property type="component" value="Unassembled WGS sequence"/>
</dbReference>
<evidence type="ECO:0000313" key="1">
    <source>
        <dbReference type="EMBL" id="KDR07748.1"/>
    </source>
</evidence>
<proteinExistence type="predicted"/>
<name>A0A067QUC6_ZOONE</name>
<sequence length="230" mass="25534">MRPDNVHSVLLFGPREIQKSSFLFQCAVHFAEQGSKVLYISSTTLSALPPPVHGVSPPSTAALSHIRFMYLPSWQDLFKLLFSLHQHTCIPSIIIVDGLDHYCNLSDSNVHDKNHEQAMHAAHVCASLIDATSACARHTGNPAVLIASFHCGDIKINPLIDLFFSNIIWSVESDTDNGVVLTNGVILPQQSSRTQIVFRPRNWDGTLILHKILQLINNEKISENKVKIQA</sequence>
<evidence type="ECO:0000313" key="2">
    <source>
        <dbReference type="Proteomes" id="UP000027135"/>
    </source>
</evidence>
<accession>A0A067QUC6</accession>
<dbReference type="STRING" id="136037.A0A067QUC6"/>
<dbReference type="InterPro" id="IPR027417">
    <property type="entry name" value="P-loop_NTPase"/>
</dbReference>